<reference evidence="1" key="1">
    <citation type="submission" date="2023-07" db="EMBL/GenBank/DDBJ databases">
        <title>The genome sequence of Rhodocytophaga aerolata KACC 12507.</title>
        <authorList>
            <person name="Zhang X."/>
        </authorList>
    </citation>
    <scope>NUCLEOTIDE SEQUENCE</scope>
    <source>
        <strain evidence="1">KACC 12507</strain>
    </source>
</reference>
<name>A0ABT8RJ25_9BACT</name>
<evidence type="ECO:0000313" key="2">
    <source>
        <dbReference type="Proteomes" id="UP001168528"/>
    </source>
</evidence>
<dbReference type="RefSeq" id="WP_302041648.1">
    <property type="nucleotide sequence ID" value="NZ_JAUKPO010000037.1"/>
</dbReference>
<sequence>MEIEQIEQTLTIAKGSTLSNDVGGQELFLTTLFESARKLDPSILEPLIDEEGSFEDGTKYLFLSQLKQVYNMVGLKDQMETVLEQQAACVGEASCRFKDGVATKGMKVQGFRCFSKPMKSRFSIELQPRYNPAFCFLLALYSATSSMFFPTSCCAGV</sequence>
<proteinExistence type="predicted"/>
<organism evidence="1 2">
    <name type="scientific">Rhodocytophaga aerolata</name>
    <dbReference type="NCBI Taxonomy" id="455078"/>
    <lineage>
        <taxon>Bacteria</taxon>
        <taxon>Pseudomonadati</taxon>
        <taxon>Bacteroidota</taxon>
        <taxon>Cytophagia</taxon>
        <taxon>Cytophagales</taxon>
        <taxon>Rhodocytophagaceae</taxon>
        <taxon>Rhodocytophaga</taxon>
    </lineage>
</organism>
<dbReference type="Proteomes" id="UP001168528">
    <property type="component" value="Unassembled WGS sequence"/>
</dbReference>
<gene>
    <name evidence="1" type="ORF">Q0590_31540</name>
</gene>
<evidence type="ECO:0000313" key="1">
    <source>
        <dbReference type="EMBL" id="MDO1450850.1"/>
    </source>
</evidence>
<comment type="caution">
    <text evidence="1">The sequence shown here is derived from an EMBL/GenBank/DDBJ whole genome shotgun (WGS) entry which is preliminary data.</text>
</comment>
<dbReference type="EMBL" id="JAUKPO010000037">
    <property type="protein sequence ID" value="MDO1450850.1"/>
    <property type="molecule type" value="Genomic_DNA"/>
</dbReference>
<accession>A0ABT8RJ25</accession>
<protein>
    <submittedName>
        <fullName evidence="1">Uncharacterized protein</fullName>
    </submittedName>
</protein>
<keyword evidence="2" id="KW-1185">Reference proteome</keyword>